<name>E0XQF9_9RHOB</name>
<keyword evidence="2" id="KW-0812">Transmembrane</keyword>
<feature type="compositionally biased region" description="Polar residues" evidence="1">
    <location>
        <begin position="413"/>
        <end position="430"/>
    </location>
</feature>
<feature type="region of interest" description="Disordered" evidence="1">
    <location>
        <begin position="472"/>
        <end position="491"/>
    </location>
</feature>
<keyword evidence="2" id="KW-0472">Membrane</keyword>
<accession>E0XQF9</accession>
<dbReference type="AlphaFoldDB" id="E0XQF9"/>
<proteinExistence type="predicted"/>
<feature type="region of interest" description="Disordered" evidence="1">
    <location>
        <begin position="387"/>
        <end position="440"/>
    </location>
</feature>
<keyword evidence="2" id="KW-1133">Transmembrane helix</keyword>
<dbReference type="EMBL" id="GU474843">
    <property type="protein sequence ID" value="ADI16650.1"/>
    <property type="molecule type" value="Genomic_DNA"/>
</dbReference>
<sequence length="491" mass="54922">MRDIGQATVPTSETDREIFLSLRLAEPSERVKITLDERMLCIEGKRNATVDMRLHAITTMRHHSTNLVPGWLVVFGFTLLWIGYRLVVPPTYRLMLIGIGSCLIAGRFLTRKPTLSIHTSSGDSHVLFGYERDLNRLSFMFNHLANNNSMAEVRAKLQAIEAEGGVWRQEESPATPVLPNPLDVPLALERFLATDEGVEPTPLHREVEPEWIPTLEPEPTQPQTVVGFIPSFQPVHGTVQPAAYPPDHRPAPVNNPVLVPHPTPPMYQGIQQNGPGTFLPSFISQDGVHVPGQHQEEDQETTEEELVLDAEMLNLLDQVDDALHAEEVEVLPVPTPVEQAPTLLKPRPRATIDRTPFRPRRTEALRPRPQRRENVFSRIRDTSTSVLERASQLVRPSPYATSETSGALREQAEASTPPNRNQHVMDSLSTDEGGVMAPEEAARLREREARLLEAANEISQSEAGRLELMSFSDLRSSAEDENVHVPRLDDE</sequence>
<evidence type="ECO:0000256" key="1">
    <source>
        <dbReference type="SAM" id="MobiDB-lite"/>
    </source>
</evidence>
<reference evidence="3" key="1">
    <citation type="journal article" date="2011" name="Environ. Microbiol.">
        <title>Time-series analyses of Monterey Bay coastal microbial picoplankton using a 'genome proxy' microarray.</title>
        <authorList>
            <person name="Rich V.I."/>
            <person name="Pham V.D."/>
            <person name="Eppley J."/>
            <person name="Shi Y."/>
            <person name="DeLong E.F."/>
        </authorList>
    </citation>
    <scope>NUCLEOTIDE SEQUENCE</scope>
</reference>
<evidence type="ECO:0000313" key="3">
    <source>
        <dbReference type="EMBL" id="ADI16650.1"/>
    </source>
</evidence>
<protein>
    <submittedName>
        <fullName evidence="3">Uncharacterized protein</fullName>
    </submittedName>
</protein>
<feature type="compositionally biased region" description="Basic and acidic residues" evidence="1">
    <location>
        <begin position="476"/>
        <end position="491"/>
    </location>
</feature>
<feature type="transmembrane region" description="Helical" evidence="2">
    <location>
        <begin position="67"/>
        <end position="86"/>
    </location>
</feature>
<organism evidence="3">
    <name type="scientific">uncultured Rhodobacterales bacterium HF0010_04M21</name>
    <dbReference type="NCBI Taxonomy" id="710782"/>
    <lineage>
        <taxon>Bacteria</taxon>
        <taxon>Pseudomonadati</taxon>
        <taxon>Pseudomonadota</taxon>
        <taxon>Alphaproteobacteria</taxon>
        <taxon>Rhodobacterales</taxon>
        <taxon>environmental samples</taxon>
    </lineage>
</organism>
<evidence type="ECO:0000256" key="2">
    <source>
        <dbReference type="SAM" id="Phobius"/>
    </source>
</evidence>